<comment type="caution">
    <text evidence="3">The sequence shown here is derived from an EMBL/GenBank/DDBJ whole genome shotgun (WGS) entry which is preliminary data.</text>
</comment>
<dbReference type="AlphaFoldDB" id="A0A558AXD8"/>
<feature type="domain" description="YCII-related" evidence="2">
    <location>
        <begin position="4"/>
        <end position="83"/>
    </location>
</feature>
<sequence>MKYFAVFLPMKDQEKSSTFRNDHLNFLSDLRNKGTVFMNGKFSDGAGGLVIYTGDSLEEVTKIVKTDPYIIHGARDYEIHEWEMVSNHNF</sequence>
<evidence type="ECO:0000259" key="2">
    <source>
        <dbReference type="Pfam" id="PF03795"/>
    </source>
</evidence>
<gene>
    <name evidence="3" type="ORF">FO441_01165</name>
</gene>
<dbReference type="RefSeq" id="WP_145284598.1">
    <property type="nucleotide sequence ID" value="NZ_VMSJ01000001.1"/>
</dbReference>
<dbReference type="OrthoDB" id="162319at2"/>
<accession>A0A558AXD8</accession>
<dbReference type="PANTHER" id="PTHR37828">
    <property type="entry name" value="GSR2449 PROTEIN"/>
    <property type="match status" value="1"/>
</dbReference>
<reference evidence="3 4" key="1">
    <citation type="submission" date="2019-07" db="EMBL/GenBank/DDBJ databases">
        <title>Salinicoccus cyprini sp. nov., isolated from gastro-intestinal tract of mirror carp, Cyprinus carpio var. specularis, collected from Gobind Sagar Reservoir, Himachal Pradesh, India.</title>
        <authorList>
            <person name="Talwar C."/>
            <person name="Singh A.K."/>
            <person name="Lal R."/>
            <person name="Negi R.K."/>
        </authorList>
    </citation>
    <scope>NUCLEOTIDE SEQUENCE [LARGE SCALE GENOMIC DNA]</scope>
    <source>
        <strain evidence="3 4">CT19</strain>
    </source>
</reference>
<evidence type="ECO:0000313" key="4">
    <source>
        <dbReference type="Proteomes" id="UP000315103"/>
    </source>
</evidence>
<proteinExistence type="inferred from homology"/>
<protein>
    <recommendedName>
        <fullName evidence="2">YCII-related domain-containing protein</fullName>
    </recommendedName>
</protein>
<name>A0A558AXD8_9STAP</name>
<comment type="similarity">
    <text evidence="1">Belongs to the YciI family.</text>
</comment>
<dbReference type="InterPro" id="IPR005545">
    <property type="entry name" value="YCII"/>
</dbReference>
<dbReference type="Gene3D" id="3.30.70.1060">
    <property type="entry name" value="Dimeric alpha+beta barrel"/>
    <property type="match status" value="1"/>
</dbReference>
<dbReference type="Proteomes" id="UP000315103">
    <property type="component" value="Unassembled WGS sequence"/>
</dbReference>
<dbReference type="Pfam" id="PF03795">
    <property type="entry name" value="YCII"/>
    <property type="match status" value="1"/>
</dbReference>
<dbReference type="InterPro" id="IPR011008">
    <property type="entry name" value="Dimeric_a/b-barrel"/>
</dbReference>
<keyword evidence="4" id="KW-1185">Reference proteome</keyword>
<evidence type="ECO:0000256" key="1">
    <source>
        <dbReference type="ARBA" id="ARBA00007689"/>
    </source>
</evidence>
<dbReference type="PANTHER" id="PTHR37828:SF1">
    <property type="entry name" value="YCII-RELATED DOMAIN-CONTAINING PROTEIN"/>
    <property type="match status" value="1"/>
</dbReference>
<evidence type="ECO:0000313" key="3">
    <source>
        <dbReference type="EMBL" id="TVT28918.1"/>
    </source>
</evidence>
<dbReference type="SUPFAM" id="SSF54909">
    <property type="entry name" value="Dimeric alpha+beta barrel"/>
    <property type="match status" value="1"/>
</dbReference>
<dbReference type="EMBL" id="VMSJ01000001">
    <property type="protein sequence ID" value="TVT28918.1"/>
    <property type="molecule type" value="Genomic_DNA"/>
</dbReference>
<organism evidence="3 4">
    <name type="scientific">Salinicoccus cyprini</name>
    <dbReference type="NCBI Taxonomy" id="2493691"/>
    <lineage>
        <taxon>Bacteria</taxon>
        <taxon>Bacillati</taxon>
        <taxon>Bacillota</taxon>
        <taxon>Bacilli</taxon>
        <taxon>Bacillales</taxon>
        <taxon>Staphylococcaceae</taxon>
        <taxon>Salinicoccus</taxon>
    </lineage>
</organism>